<dbReference type="AlphaFoldDB" id="A0A3N1D554"/>
<dbReference type="Proteomes" id="UP000272400">
    <property type="component" value="Unassembled WGS sequence"/>
</dbReference>
<comment type="caution">
    <text evidence="1">The sequence shown here is derived from an EMBL/GenBank/DDBJ whole genome shotgun (WGS) entry which is preliminary data.</text>
</comment>
<evidence type="ECO:0000313" key="1">
    <source>
        <dbReference type="EMBL" id="ROO88208.1"/>
    </source>
</evidence>
<accession>A0A3N1D554</accession>
<protein>
    <submittedName>
        <fullName evidence="1">Uncharacterized protein</fullName>
    </submittedName>
</protein>
<dbReference type="OrthoDB" id="4183777at2"/>
<dbReference type="RefSeq" id="WP_123667473.1">
    <property type="nucleotide sequence ID" value="NZ_RJKE01000001.1"/>
</dbReference>
<proteinExistence type="predicted"/>
<name>A0A3N1D554_9ACTN</name>
<gene>
    <name evidence="1" type="ORF">EDD29_5870</name>
</gene>
<dbReference type="EMBL" id="RJKE01000001">
    <property type="protein sequence ID" value="ROO88208.1"/>
    <property type="molecule type" value="Genomic_DNA"/>
</dbReference>
<reference evidence="1 2" key="1">
    <citation type="submission" date="2018-11" db="EMBL/GenBank/DDBJ databases">
        <title>Sequencing the genomes of 1000 actinobacteria strains.</title>
        <authorList>
            <person name="Klenk H.-P."/>
        </authorList>
    </citation>
    <scope>NUCLEOTIDE SEQUENCE [LARGE SCALE GENOMIC DNA]</scope>
    <source>
        <strain evidence="1 2">DSM 44254</strain>
    </source>
</reference>
<organism evidence="1 2">
    <name type="scientific">Actinocorallia herbida</name>
    <dbReference type="NCBI Taxonomy" id="58109"/>
    <lineage>
        <taxon>Bacteria</taxon>
        <taxon>Bacillati</taxon>
        <taxon>Actinomycetota</taxon>
        <taxon>Actinomycetes</taxon>
        <taxon>Streptosporangiales</taxon>
        <taxon>Thermomonosporaceae</taxon>
        <taxon>Actinocorallia</taxon>
    </lineage>
</organism>
<keyword evidence="2" id="KW-1185">Reference proteome</keyword>
<sequence length="234" mass="24873">MRKIRRPPGCAALVIVTLVIAVIALGSAAFLYRDGGPLAEGEVEIGAAAPPGQALALPSFDKDEVLPAREWPSACRLVTQDDVLAILPEAEEIASGTVSVTGVSPAEFAADPGSSDDATAFDGRCIYAMRLPGETYQSTRLWVEIQAIAHPDLIERYYTRFAPSVGTEQGAHGADACGLSALFDTVWVCRKGPVMFRVGGHTTVAFEGRYAPADFAWRDDISPLVVQTVSARIP</sequence>
<evidence type="ECO:0000313" key="2">
    <source>
        <dbReference type="Proteomes" id="UP000272400"/>
    </source>
</evidence>